<dbReference type="RefSeq" id="WP_254570018.1">
    <property type="nucleotide sequence ID" value="NZ_CP098502.1"/>
</dbReference>
<dbReference type="PANTHER" id="PTHR11941:SF54">
    <property type="entry name" value="ENOYL-COA HYDRATASE, MITOCHONDRIAL"/>
    <property type="match status" value="1"/>
</dbReference>
<comment type="catalytic activity">
    <reaction evidence="3">
        <text>a (3S)-3-hydroxyacyl-CoA = a (2E)-enoyl-CoA + H2O</text>
        <dbReference type="Rhea" id="RHEA:16105"/>
        <dbReference type="ChEBI" id="CHEBI:15377"/>
        <dbReference type="ChEBI" id="CHEBI:57318"/>
        <dbReference type="ChEBI" id="CHEBI:58856"/>
        <dbReference type="EC" id="4.2.1.17"/>
    </reaction>
</comment>
<dbReference type="Pfam" id="PF00378">
    <property type="entry name" value="ECH_1"/>
    <property type="match status" value="1"/>
</dbReference>
<sequence length="256" mass="27331">MTETNEVLYERRGPVAWLTLNRPGAHNALSASVRGGLREGFIRFAQDDEARVLVLTGAGEKAFSAGGDLKEMADTALGPPPADFIAHLNRNITVDKPVIAAVNGVALGGGFLLAQMCDLCIAAEHAKLGITEARWGRGAPWAAPLAWMIPPRVALELLMTAAPITATRAYELGLVNRVVPGESLQAAAQELGEQIAANAPLSVRAGKAMVYATAEVGWTEGLEIGDRIWDPVYRSQDAQEGPRAFKEKRAPRWTAS</sequence>
<dbReference type="SUPFAM" id="SSF52096">
    <property type="entry name" value="ClpP/crotonase"/>
    <property type="match status" value="1"/>
</dbReference>
<dbReference type="CDD" id="cd06558">
    <property type="entry name" value="crotonase-like"/>
    <property type="match status" value="1"/>
</dbReference>
<keyword evidence="2" id="KW-0456">Lyase</keyword>
<comment type="catalytic activity">
    <reaction evidence="4">
        <text>a 4-saturated-(3S)-3-hydroxyacyl-CoA = a (3E)-enoyl-CoA + H2O</text>
        <dbReference type="Rhea" id="RHEA:20724"/>
        <dbReference type="ChEBI" id="CHEBI:15377"/>
        <dbReference type="ChEBI" id="CHEBI:58521"/>
        <dbReference type="ChEBI" id="CHEBI:137480"/>
        <dbReference type="EC" id="4.2.1.17"/>
    </reaction>
</comment>
<gene>
    <name evidence="5" type="ORF">NBH00_18255</name>
</gene>
<dbReference type="PANTHER" id="PTHR11941">
    <property type="entry name" value="ENOYL-COA HYDRATASE-RELATED"/>
    <property type="match status" value="1"/>
</dbReference>
<evidence type="ECO:0000256" key="3">
    <source>
        <dbReference type="ARBA" id="ARBA00023709"/>
    </source>
</evidence>
<dbReference type="Gene3D" id="3.90.226.10">
    <property type="entry name" value="2-enoyl-CoA Hydratase, Chain A, domain 1"/>
    <property type="match status" value="1"/>
</dbReference>
<evidence type="ECO:0000256" key="2">
    <source>
        <dbReference type="ARBA" id="ARBA00023239"/>
    </source>
</evidence>
<evidence type="ECO:0000256" key="4">
    <source>
        <dbReference type="ARBA" id="ARBA00023717"/>
    </source>
</evidence>
<dbReference type="EMBL" id="CP098502">
    <property type="protein sequence ID" value="UTI63290.1"/>
    <property type="molecule type" value="Genomic_DNA"/>
</dbReference>
<organism evidence="5 6">
    <name type="scientific">Paraconexibacter antarcticus</name>
    <dbReference type="NCBI Taxonomy" id="2949664"/>
    <lineage>
        <taxon>Bacteria</taxon>
        <taxon>Bacillati</taxon>
        <taxon>Actinomycetota</taxon>
        <taxon>Thermoleophilia</taxon>
        <taxon>Solirubrobacterales</taxon>
        <taxon>Paraconexibacteraceae</taxon>
        <taxon>Paraconexibacter</taxon>
    </lineage>
</organism>
<dbReference type="InterPro" id="IPR014748">
    <property type="entry name" value="Enoyl-CoA_hydra_C"/>
</dbReference>
<accession>A0ABY5DMS4</accession>
<name>A0ABY5DMS4_9ACTN</name>
<dbReference type="InterPro" id="IPR029045">
    <property type="entry name" value="ClpP/crotonase-like_dom_sf"/>
</dbReference>
<dbReference type="Proteomes" id="UP001056035">
    <property type="component" value="Chromosome"/>
</dbReference>
<proteinExistence type="inferred from homology"/>
<evidence type="ECO:0000256" key="1">
    <source>
        <dbReference type="ARBA" id="ARBA00005254"/>
    </source>
</evidence>
<protein>
    <submittedName>
        <fullName evidence="5">Enoyl-CoA hydratase-related protein</fullName>
    </submittedName>
</protein>
<evidence type="ECO:0000313" key="6">
    <source>
        <dbReference type="Proteomes" id="UP001056035"/>
    </source>
</evidence>
<evidence type="ECO:0000313" key="5">
    <source>
        <dbReference type="EMBL" id="UTI63290.1"/>
    </source>
</evidence>
<comment type="similarity">
    <text evidence="1">Belongs to the enoyl-CoA hydratase/isomerase family.</text>
</comment>
<reference evidence="5 6" key="1">
    <citation type="submission" date="2022-06" db="EMBL/GenBank/DDBJ databases">
        <title>Paraconexibacter antarcticus.</title>
        <authorList>
            <person name="Kim C.S."/>
        </authorList>
    </citation>
    <scope>NUCLEOTIDE SEQUENCE [LARGE SCALE GENOMIC DNA]</scope>
    <source>
        <strain evidence="5 6">02-257</strain>
    </source>
</reference>
<dbReference type="InterPro" id="IPR001753">
    <property type="entry name" value="Enoyl-CoA_hydra/iso"/>
</dbReference>
<keyword evidence="6" id="KW-1185">Reference proteome</keyword>
<dbReference type="Gene3D" id="1.10.12.10">
    <property type="entry name" value="Lyase 2-enoyl-coa Hydratase, Chain A, domain 2"/>
    <property type="match status" value="1"/>
</dbReference>